<dbReference type="Proteomes" id="UP001321477">
    <property type="component" value="Chromosome"/>
</dbReference>
<evidence type="ECO:0000256" key="2">
    <source>
        <dbReference type="RuleBase" id="RU362080"/>
    </source>
</evidence>
<dbReference type="NCBIfam" id="TIGR01552">
    <property type="entry name" value="phd_fam"/>
    <property type="match status" value="1"/>
</dbReference>
<keyword evidence="4" id="KW-1185">Reference proteome</keyword>
<accession>A0ABN6YCX4</accession>
<proteinExistence type="inferred from homology"/>
<comment type="function">
    <text evidence="2">Antitoxin component of a type II toxin-antitoxin (TA) system.</text>
</comment>
<evidence type="ECO:0000256" key="1">
    <source>
        <dbReference type="ARBA" id="ARBA00009981"/>
    </source>
</evidence>
<dbReference type="EMBL" id="AP027734">
    <property type="protein sequence ID" value="BDZ55184.1"/>
    <property type="molecule type" value="Genomic_DNA"/>
</dbReference>
<reference evidence="4" key="1">
    <citation type="journal article" date="2019" name="Int. J. Syst. Evol. Microbiol.">
        <title>The Global Catalogue of Microorganisms (GCM) 10K type strain sequencing project: providing services to taxonomists for standard genome sequencing and annotation.</title>
        <authorList>
            <consortium name="The Broad Institute Genomics Platform"/>
            <consortium name="The Broad Institute Genome Sequencing Center for Infectious Disease"/>
            <person name="Wu L."/>
            <person name="Ma J."/>
        </authorList>
    </citation>
    <scope>NUCLEOTIDE SEQUENCE [LARGE SCALE GENOMIC DNA]</scope>
    <source>
        <strain evidence="4">NBRC 109019</strain>
    </source>
</reference>
<dbReference type="Gene3D" id="3.40.1620.10">
    <property type="entry name" value="YefM-like domain"/>
    <property type="match status" value="1"/>
</dbReference>
<sequence length="110" mass="12387">MAQSGIAAERVVDPCVMYIKTREMYNYGMSSVSVADARSHLSDVIARSRQEAVFIERRGQRAAVVVSPERYERMLDALEDAEDAAAFDEAMAEEGENIPWDQVKKDLGWE</sequence>
<dbReference type="Pfam" id="PF02604">
    <property type="entry name" value="PhdYeFM_antitox"/>
    <property type="match status" value="1"/>
</dbReference>
<dbReference type="InterPro" id="IPR036165">
    <property type="entry name" value="YefM-like_sf"/>
</dbReference>
<dbReference type="PANTHER" id="PTHR33713:SF10">
    <property type="entry name" value="ANTITOXIN YAFN"/>
    <property type="match status" value="1"/>
</dbReference>
<organism evidence="3 4">
    <name type="scientific">Agromyces marinus</name>
    <dbReference type="NCBI Taxonomy" id="1389020"/>
    <lineage>
        <taxon>Bacteria</taxon>
        <taxon>Bacillati</taxon>
        <taxon>Actinomycetota</taxon>
        <taxon>Actinomycetes</taxon>
        <taxon>Micrococcales</taxon>
        <taxon>Microbacteriaceae</taxon>
        <taxon>Agromyces</taxon>
    </lineage>
</organism>
<dbReference type="SUPFAM" id="SSF143120">
    <property type="entry name" value="YefM-like"/>
    <property type="match status" value="1"/>
</dbReference>
<dbReference type="PANTHER" id="PTHR33713">
    <property type="entry name" value="ANTITOXIN YAFN-RELATED"/>
    <property type="match status" value="1"/>
</dbReference>
<dbReference type="InterPro" id="IPR051405">
    <property type="entry name" value="phD/YefM_antitoxin"/>
</dbReference>
<gene>
    <name evidence="3" type="ORF">GCM10025870_22570</name>
</gene>
<name>A0ABN6YCX4_9MICO</name>
<protein>
    <recommendedName>
        <fullName evidence="2">Antitoxin</fullName>
    </recommendedName>
</protein>
<comment type="similarity">
    <text evidence="1 2">Belongs to the phD/YefM antitoxin family.</text>
</comment>
<dbReference type="InterPro" id="IPR006442">
    <property type="entry name" value="Antitoxin_Phd/YefM"/>
</dbReference>
<evidence type="ECO:0000313" key="4">
    <source>
        <dbReference type="Proteomes" id="UP001321477"/>
    </source>
</evidence>
<evidence type="ECO:0000313" key="3">
    <source>
        <dbReference type="EMBL" id="BDZ55184.1"/>
    </source>
</evidence>